<dbReference type="Proteomes" id="UP000682892">
    <property type="component" value="Unassembled WGS sequence"/>
</dbReference>
<dbReference type="AlphaFoldDB" id="Q17D60"/>
<organism evidence="1 2">
    <name type="scientific">Aedes aegypti</name>
    <name type="common">Yellowfever mosquito</name>
    <name type="synonym">Culex aegypti</name>
    <dbReference type="NCBI Taxonomy" id="7159"/>
    <lineage>
        <taxon>Eukaryota</taxon>
        <taxon>Metazoa</taxon>
        <taxon>Ecdysozoa</taxon>
        <taxon>Arthropoda</taxon>
        <taxon>Hexapoda</taxon>
        <taxon>Insecta</taxon>
        <taxon>Pterygota</taxon>
        <taxon>Neoptera</taxon>
        <taxon>Endopterygota</taxon>
        <taxon>Diptera</taxon>
        <taxon>Nematocera</taxon>
        <taxon>Culicoidea</taxon>
        <taxon>Culicidae</taxon>
        <taxon>Culicinae</taxon>
        <taxon>Aedini</taxon>
        <taxon>Aedes</taxon>
        <taxon>Stegomyia</taxon>
    </lineage>
</organism>
<accession>Q17D60</accession>
<protein>
    <submittedName>
        <fullName evidence="1">AAEL004321-PA</fullName>
    </submittedName>
</protein>
<sequence length="70" mass="8178">MLLSGRAGQTSSIIPYFTERSQSDRCPRKKVQIFSGMIQTWWCKAPFIATLPTCRKRQNRQKDKFLTELP</sequence>
<reference evidence="1" key="2">
    <citation type="journal article" date="2007" name="Science">
        <title>Genome sequence of Aedes aegypti, a major arbovirus vector.</title>
        <authorList>
            <person name="Nene V."/>
            <person name="Wortman J.R."/>
            <person name="Lawson D."/>
            <person name="Haas B."/>
            <person name="Kodira C."/>
            <person name="Tu Z.J."/>
            <person name="Loftus B."/>
            <person name="Xi Z."/>
            <person name="Megy K."/>
            <person name="Grabherr M."/>
            <person name="Ren Q."/>
            <person name="Zdobnov E.M."/>
            <person name="Lobo N.F."/>
            <person name="Campbell K.S."/>
            <person name="Brown S.E."/>
            <person name="Bonaldo M.F."/>
            <person name="Zhu J."/>
            <person name="Sinkins S.P."/>
            <person name="Hogenkamp D.G."/>
            <person name="Amedeo P."/>
            <person name="Arensburger P."/>
            <person name="Atkinson P.W."/>
            <person name="Bidwell S."/>
            <person name="Biedler J."/>
            <person name="Birney E."/>
            <person name="Bruggner R.V."/>
            <person name="Costas J."/>
            <person name="Coy M.R."/>
            <person name="Crabtree J."/>
            <person name="Crawford M."/>
            <person name="Debruyn B."/>
            <person name="Decaprio D."/>
            <person name="Eiglmeier K."/>
            <person name="Eisenstadt E."/>
            <person name="El-Dorry H."/>
            <person name="Gelbart W.M."/>
            <person name="Gomes S.L."/>
            <person name="Hammond M."/>
            <person name="Hannick L.I."/>
            <person name="Hogan J.R."/>
            <person name="Holmes M.H."/>
            <person name="Jaffe D."/>
            <person name="Johnston J.S."/>
            <person name="Kennedy R.C."/>
            <person name="Koo H."/>
            <person name="Kravitz S."/>
            <person name="Kriventseva E.V."/>
            <person name="Kulp D."/>
            <person name="Labutti K."/>
            <person name="Lee E."/>
            <person name="Li S."/>
            <person name="Lovin D.D."/>
            <person name="Mao C."/>
            <person name="Mauceli E."/>
            <person name="Menck C.F."/>
            <person name="Miller J.R."/>
            <person name="Montgomery P."/>
            <person name="Mori A."/>
            <person name="Nascimento A.L."/>
            <person name="Naveira H.F."/>
            <person name="Nusbaum C."/>
            <person name="O'leary S."/>
            <person name="Orvis J."/>
            <person name="Pertea M."/>
            <person name="Quesneville H."/>
            <person name="Reidenbach K.R."/>
            <person name="Rogers Y.H."/>
            <person name="Roth C.W."/>
            <person name="Schneider J.R."/>
            <person name="Schatz M."/>
            <person name="Shumway M."/>
            <person name="Stanke M."/>
            <person name="Stinson E.O."/>
            <person name="Tubio J.M."/>
            <person name="Vanzee J.P."/>
            <person name="Verjovski-Almeida S."/>
            <person name="Werner D."/>
            <person name="White O."/>
            <person name="Wyder S."/>
            <person name="Zeng Q."/>
            <person name="Zhao Q."/>
            <person name="Zhao Y."/>
            <person name="Hill C.A."/>
            <person name="Raikhel A.S."/>
            <person name="Soares M.B."/>
            <person name="Knudson D.L."/>
            <person name="Lee N.H."/>
            <person name="Galagan J."/>
            <person name="Salzberg S.L."/>
            <person name="Paulsen I.T."/>
            <person name="Dimopoulos G."/>
            <person name="Collins F.H."/>
            <person name="Birren B."/>
            <person name="Fraser-Liggett C.M."/>
            <person name="Severson D.W."/>
        </authorList>
    </citation>
    <scope>NUCLEOTIDE SEQUENCE [LARGE SCALE GENOMIC DNA]</scope>
    <source>
        <strain evidence="1">Liverpool</strain>
    </source>
</reference>
<evidence type="ECO:0000313" key="1">
    <source>
        <dbReference type="EMBL" id="EAT44310.1"/>
    </source>
</evidence>
<reference evidence="1" key="3">
    <citation type="submission" date="2012-09" db="EMBL/GenBank/DDBJ databases">
        <authorList>
            <consortium name="VectorBase"/>
        </authorList>
    </citation>
    <scope>NUCLEOTIDE SEQUENCE</scope>
    <source>
        <strain evidence="1">Liverpool</strain>
    </source>
</reference>
<gene>
    <name evidence="1" type="ORF">AaeL_AAEL004321</name>
</gene>
<reference evidence="1" key="1">
    <citation type="submission" date="2005-10" db="EMBL/GenBank/DDBJ databases">
        <authorList>
            <person name="Loftus B.J."/>
            <person name="Nene V.M."/>
            <person name="Hannick L.I."/>
            <person name="Bidwell S."/>
            <person name="Haas B."/>
            <person name="Amedeo P."/>
            <person name="Orvis J."/>
            <person name="Wortman J.R."/>
            <person name="White O.R."/>
            <person name="Salzberg S."/>
            <person name="Shumway M."/>
            <person name="Koo H."/>
            <person name="Zhao Y."/>
            <person name="Holmes M."/>
            <person name="Miller J."/>
            <person name="Schatz M."/>
            <person name="Pop M."/>
            <person name="Pai G."/>
            <person name="Utterback T."/>
            <person name="Rogers Y.-H."/>
            <person name="Kravitz S."/>
            <person name="Fraser C.M."/>
        </authorList>
    </citation>
    <scope>NUCLEOTIDE SEQUENCE</scope>
    <source>
        <strain evidence="1">Liverpool</strain>
    </source>
</reference>
<proteinExistence type="predicted"/>
<evidence type="ECO:0000313" key="2">
    <source>
        <dbReference type="Proteomes" id="UP000682892"/>
    </source>
</evidence>
<name>Q17D60_AEDAE</name>
<dbReference type="EMBL" id="CH477299">
    <property type="protein sequence ID" value="EAT44310.1"/>
    <property type="molecule type" value="Genomic_DNA"/>
</dbReference>
<dbReference type="PaxDb" id="7159-AAEL004321-PA"/>
<dbReference type="HOGENOM" id="CLU_2759832_0_0_1"/>